<reference evidence="12 13" key="1">
    <citation type="submission" date="2019-08" db="EMBL/GenBank/DDBJ databases">
        <authorList>
            <person name="Alioto T."/>
            <person name="Alioto T."/>
            <person name="Gomez Garrido J."/>
        </authorList>
    </citation>
    <scope>NUCLEOTIDE SEQUENCE [LARGE SCALE GENOMIC DNA]</scope>
</reference>
<keyword evidence="13" id="KW-1185">Reference proteome</keyword>
<evidence type="ECO:0000256" key="10">
    <source>
        <dbReference type="SAM" id="Phobius"/>
    </source>
</evidence>
<evidence type="ECO:0000256" key="6">
    <source>
        <dbReference type="ARBA" id="ARBA00022989"/>
    </source>
</evidence>
<evidence type="ECO:0000256" key="1">
    <source>
        <dbReference type="ARBA" id="ARBA00004389"/>
    </source>
</evidence>
<comment type="similarity">
    <text evidence="2">Belongs to the nicastrin family.</text>
</comment>
<dbReference type="GO" id="GO:0009966">
    <property type="term" value="P:regulation of signal transduction"/>
    <property type="evidence" value="ECO:0007669"/>
    <property type="project" value="InterPro"/>
</dbReference>
<gene>
    <name evidence="12" type="ORF">CINCED_3A003636</name>
</gene>
<keyword evidence="6 10" id="KW-1133">Transmembrane helix</keyword>
<dbReference type="Proteomes" id="UP000325440">
    <property type="component" value="Unassembled WGS sequence"/>
</dbReference>
<evidence type="ECO:0000256" key="4">
    <source>
        <dbReference type="ARBA" id="ARBA00022729"/>
    </source>
</evidence>
<evidence type="ECO:0000313" key="12">
    <source>
        <dbReference type="EMBL" id="VVC37838.1"/>
    </source>
</evidence>
<evidence type="ECO:0000256" key="5">
    <source>
        <dbReference type="ARBA" id="ARBA00022824"/>
    </source>
</evidence>
<dbReference type="Pfam" id="PF04389">
    <property type="entry name" value="Peptidase_M28"/>
    <property type="match status" value="1"/>
</dbReference>
<evidence type="ECO:0000256" key="8">
    <source>
        <dbReference type="ARBA" id="ARBA00023180"/>
    </source>
</evidence>
<evidence type="ECO:0000256" key="2">
    <source>
        <dbReference type="ARBA" id="ARBA00007717"/>
    </source>
</evidence>
<dbReference type="SUPFAM" id="SSF53187">
    <property type="entry name" value="Zn-dependent exopeptidases"/>
    <property type="match status" value="1"/>
</dbReference>
<evidence type="ECO:0000256" key="7">
    <source>
        <dbReference type="ARBA" id="ARBA00023136"/>
    </source>
</evidence>
<feature type="transmembrane region" description="Helical" evidence="10">
    <location>
        <begin position="503"/>
        <end position="524"/>
    </location>
</feature>
<evidence type="ECO:0000313" key="13">
    <source>
        <dbReference type="Proteomes" id="UP000325440"/>
    </source>
</evidence>
<keyword evidence="8" id="KW-0325">Glycoprotein</keyword>
<sequence>MLGESDEFSEILKTGFPMYLLIAIPLLLVMSPVCPANAAHEFNVYRAQQYSLQGVSYGSKGSIINLEARSLKTWSSRSRHCVFVLMDNFTIEEYKQISAGSGALVLIVPPPPYTQEQRIIMMEIEQTILSSDTVIPIYVMDWSPKVKKLMDNLGDSKIIDENASSAAKAFINSVSANGYQIVVSTSKPVLQQNVAISTIQGQLIGYGFQDKLPSILIVAHYDTFGLAPELSYGADSNGSGAAILLLLAKLLSKVYAEKNRPKYNVMFILSGGGKLNFLGSKNWIEQQMDKSNILQDVSFVLCLDSLGTSRNIYGHVSKPPKDDSKMGLFLNELNNNLGENGLKMIHKKINLGSDTLAWEHERYSIRRLPAFTLSNYKSHKNNSRRTILDKIERLDPKFMFRNAQIIAKTLVSHLYDYNTSETPKINIDFETLRSSLDLLVLTPRSTQIMTLKNNPLLNNLLLAMNKYLKDVNVSHLLADKVDPQFSFFTVTSATLQVYNVKPAVFDLILTLAIALYLAIVYLFIQLVPIVYDLYIGTIRPEPVVSVPKKSNRKDKHR</sequence>
<proteinExistence type="inferred from homology"/>
<keyword evidence="5" id="KW-0256">Endoplasmic reticulum</keyword>
<dbReference type="AlphaFoldDB" id="A0A5E4N426"/>
<dbReference type="OrthoDB" id="5913609at2759"/>
<accession>A0A5E4N426</accession>
<evidence type="ECO:0000256" key="3">
    <source>
        <dbReference type="ARBA" id="ARBA00022692"/>
    </source>
</evidence>
<feature type="domain" description="Peptidase M28" evidence="11">
    <location>
        <begin position="214"/>
        <end position="408"/>
    </location>
</feature>
<evidence type="ECO:0000259" key="11">
    <source>
        <dbReference type="Pfam" id="PF04389"/>
    </source>
</evidence>
<keyword evidence="4" id="KW-0732">Signal</keyword>
<dbReference type="PANTHER" id="PTHR31826">
    <property type="entry name" value="NICALIN"/>
    <property type="match status" value="1"/>
</dbReference>
<dbReference type="EMBL" id="CABPRJ010001455">
    <property type="protein sequence ID" value="VVC37838.1"/>
    <property type="molecule type" value="Genomic_DNA"/>
</dbReference>
<dbReference type="InterPro" id="IPR007484">
    <property type="entry name" value="Peptidase_M28"/>
</dbReference>
<keyword evidence="7 10" id="KW-0472">Membrane</keyword>
<keyword evidence="3 10" id="KW-0812">Transmembrane</keyword>
<dbReference type="Gene3D" id="3.40.630.10">
    <property type="entry name" value="Zn peptidases"/>
    <property type="match status" value="1"/>
</dbReference>
<comment type="subcellular location">
    <subcellularLocation>
        <location evidence="1">Endoplasmic reticulum membrane</location>
        <topology evidence="1">Single-pass membrane protein</topology>
    </subcellularLocation>
</comment>
<dbReference type="InterPro" id="IPR016574">
    <property type="entry name" value="Nicalin"/>
</dbReference>
<organism evidence="12 13">
    <name type="scientific">Cinara cedri</name>
    <dbReference type="NCBI Taxonomy" id="506608"/>
    <lineage>
        <taxon>Eukaryota</taxon>
        <taxon>Metazoa</taxon>
        <taxon>Ecdysozoa</taxon>
        <taxon>Arthropoda</taxon>
        <taxon>Hexapoda</taxon>
        <taxon>Insecta</taxon>
        <taxon>Pterygota</taxon>
        <taxon>Neoptera</taxon>
        <taxon>Paraneoptera</taxon>
        <taxon>Hemiptera</taxon>
        <taxon>Sternorrhyncha</taxon>
        <taxon>Aphidomorpha</taxon>
        <taxon>Aphidoidea</taxon>
        <taxon>Aphididae</taxon>
        <taxon>Lachninae</taxon>
        <taxon>Cinara</taxon>
    </lineage>
</organism>
<dbReference type="CDD" id="cd03882">
    <property type="entry name" value="M28_nicalin_like"/>
    <property type="match status" value="1"/>
</dbReference>
<name>A0A5E4N426_9HEMI</name>
<dbReference type="GO" id="GO:0005789">
    <property type="term" value="C:endoplasmic reticulum membrane"/>
    <property type="evidence" value="ECO:0007669"/>
    <property type="project" value="UniProtKB-SubCell"/>
</dbReference>
<protein>
    <recommendedName>
        <fullName evidence="9">BOS complex subunit NCLN</fullName>
    </recommendedName>
</protein>
<evidence type="ECO:0000256" key="9">
    <source>
        <dbReference type="ARBA" id="ARBA00034873"/>
    </source>
</evidence>